<evidence type="ECO:0000313" key="4">
    <source>
        <dbReference type="EMBL" id="CAB0006790.1"/>
    </source>
</evidence>
<dbReference type="Proteomes" id="UP000479000">
    <property type="component" value="Unassembled WGS sequence"/>
</dbReference>
<evidence type="ECO:0000313" key="5">
    <source>
        <dbReference type="Proteomes" id="UP000479000"/>
    </source>
</evidence>
<dbReference type="GO" id="GO:0005829">
    <property type="term" value="C:cytosol"/>
    <property type="evidence" value="ECO:0007669"/>
    <property type="project" value="TreeGrafter"/>
</dbReference>
<sequence>MFDCVYPTRTAVSYISRTKPKNISEPQKNKKSLKSRQNYQIRRYDHGFPRTPSLNFQRFGCGLVDTGQINLKHKKYAFDFTPIQDDCGCSTCKRYTKAYLHTIVTQETVACHLIT</sequence>
<dbReference type="PANTHER" id="PTHR43530">
    <property type="entry name" value="QUEUINE TRNA-RIBOSYLTRANSFERASE CATALYTIC SUBUNIT 1"/>
    <property type="match status" value="1"/>
</dbReference>
<keyword evidence="1" id="KW-0862">Zinc</keyword>
<reference evidence="4 5" key="1">
    <citation type="submission" date="2020-02" db="EMBL/GenBank/DDBJ databases">
        <authorList>
            <person name="Ferguson B K."/>
        </authorList>
    </citation>
    <scope>NUCLEOTIDE SEQUENCE [LARGE SCALE GENOMIC DNA]</scope>
</reference>
<dbReference type="PANTHER" id="PTHR43530:SF1">
    <property type="entry name" value="QUEUINE TRNA-RIBOSYLTRANSFERASE CATALYTIC SUBUNIT 1"/>
    <property type="match status" value="1"/>
</dbReference>
<dbReference type="AlphaFoldDB" id="A0A6H5GUP9"/>
<feature type="domain" description="tRNA-guanine(15) transglycosylase-like" evidence="3">
    <location>
        <begin position="1"/>
        <end position="115"/>
    </location>
</feature>
<proteinExistence type="predicted"/>
<evidence type="ECO:0000256" key="2">
    <source>
        <dbReference type="SAM" id="MobiDB-lite"/>
    </source>
</evidence>
<dbReference type="InterPro" id="IPR036511">
    <property type="entry name" value="TGT-like_sf"/>
</dbReference>
<evidence type="ECO:0000259" key="3">
    <source>
        <dbReference type="Pfam" id="PF01702"/>
    </source>
</evidence>
<keyword evidence="5" id="KW-1185">Reference proteome</keyword>
<dbReference type="GO" id="GO:0006400">
    <property type="term" value="P:tRNA modification"/>
    <property type="evidence" value="ECO:0007669"/>
    <property type="project" value="InterPro"/>
</dbReference>
<accession>A0A6H5GUP9</accession>
<dbReference type="Gene3D" id="3.20.20.105">
    <property type="entry name" value="Queuine tRNA-ribosyltransferase-like"/>
    <property type="match status" value="1"/>
</dbReference>
<gene>
    <name evidence="4" type="ORF">NTEN_LOCUS12267</name>
</gene>
<protein>
    <recommendedName>
        <fullName evidence="3">tRNA-guanine(15) transglycosylase-like domain-containing protein</fullName>
    </recommendedName>
</protein>
<evidence type="ECO:0000256" key="1">
    <source>
        <dbReference type="ARBA" id="ARBA00022833"/>
    </source>
</evidence>
<feature type="region of interest" description="Disordered" evidence="2">
    <location>
        <begin position="17"/>
        <end position="36"/>
    </location>
</feature>
<dbReference type="Pfam" id="PF01702">
    <property type="entry name" value="TGT"/>
    <property type="match status" value="1"/>
</dbReference>
<name>A0A6H5GUP9_9HEMI</name>
<dbReference type="InterPro" id="IPR002616">
    <property type="entry name" value="tRNA_ribo_trans-like"/>
</dbReference>
<dbReference type="SUPFAM" id="SSF51713">
    <property type="entry name" value="tRNA-guanine transglycosylase"/>
    <property type="match status" value="1"/>
</dbReference>
<dbReference type="EMBL" id="CADCXU010018426">
    <property type="protein sequence ID" value="CAB0006790.1"/>
    <property type="molecule type" value="Genomic_DNA"/>
</dbReference>
<dbReference type="OrthoDB" id="10249838at2759"/>
<dbReference type="GO" id="GO:0008479">
    <property type="term" value="F:tRNA-guanosine(34) queuine transglycosylase activity"/>
    <property type="evidence" value="ECO:0007669"/>
    <property type="project" value="TreeGrafter"/>
</dbReference>
<organism evidence="4 5">
    <name type="scientific">Nesidiocoris tenuis</name>
    <dbReference type="NCBI Taxonomy" id="355587"/>
    <lineage>
        <taxon>Eukaryota</taxon>
        <taxon>Metazoa</taxon>
        <taxon>Ecdysozoa</taxon>
        <taxon>Arthropoda</taxon>
        <taxon>Hexapoda</taxon>
        <taxon>Insecta</taxon>
        <taxon>Pterygota</taxon>
        <taxon>Neoptera</taxon>
        <taxon>Paraneoptera</taxon>
        <taxon>Hemiptera</taxon>
        <taxon>Heteroptera</taxon>
        <taxon>Panheteroptera</taxon>
        <taxon>Cimicomorpha</taxon>
        <taxon>Miridae</taxon>
        <taxon>Dicyphina</taxon>
        <taxon>Nesidiocoris</taxon>
    </lineage>
</organism>
<feature type="non-terminal residue" evidence="4">
    <location>
        <position position="115"/>
    </location>
</feature>